<accession>A0A6A3PF46</accession>
<organism evidence="2 3">
    <name type="scientific">Phytophthora fragariae</name>
    <dbReference type="NCBI Taxonomy" id="53985"/>
    <lineage>
        <taxon>Eukaryota</taxon>
        <taxon>Sar</taxon>
        <taxon>Stramenopiles</taxon>
        <taxon>Oomycota</taxon>
        <taxon>Peronosporomycetes</taxon>
        <taxon>Peronosporales</taxon>
        <taxon>Peronosporaceae</taxon>
        <taxon>Phytophthora</taxon>
    </lineage>
</organism>
<sequence length="34" mass="3400">MTKVPVETAIAAVTGGLNVRKAANAYGVSSGPLR</sequence>
<proteinExistence type="predicted"/>
<dbReference type="Pfam" id="PF05225">
    <property type="entry name" value="HTH_psq"/>
    <property type="match status" value="1"/>
</dbReference>
<protein>
    <recommendedName>
        <fullName evidence="1">HTH psq-type domain-containing protein</fullName>
    </recommendedName>
</protein>
<evidence type="ECO:0000313" key="3">
    <source>
        <dbReference type="Proteomes" id="UP000440732"/>
    </source>
</evidence>
<dbReference type="Proteomes" id="UP000440732">
    <property type="component" value="Unassembled WGS sequence"/>
</dbReference>
<dbReference type="InterPro" id="IPR007889">
    <property type="entry name" value="HTH_Psq"/>
</dbReference>
<evidence type="ECO:0000259" key="1">
    <source>
        <dbReference type="Pfam" id="PF05225"/>
    </source>
</evidence>
<gene>
    <name evidence="2" type="ORF">PF006_g33678</name>
</gene>
<comment type="caution">
    <text evidence="2">The sequence shown here is derived from an EMBL/GenBank/DDBJ whole genome shotgun (WGS) entry which is preliminary data.</text>
</comment>
<evidence type="ECO:0000313" key="2">
    <source>
        <dbReference type="EMBL" id="KAE9053056.1"/>
    </source>
</evidence>
<feature type="domain" description="HTH psq-type" evidence="1">
    <location>
        <begin position="9"/>
        <end position="30"/>
    </location>
</feature>
<dbReference type="GO" id="GO:0003677">
    <property type="term" value="F:DNA binding"/>
    <property type="evidence" value="ECO:0007669"/>
    <property type="project" value="InterPro"/>
</dbReference>
<dbReference type="EMBL" id="QXGA01013422">
    <property type="protein sequence ID" value="KAE9053056.1"/>
    <property type="molecule type" value="Genomic_DNA"/>
</dbReference>
<name>A0A6A3PF46_9STRA</name>
<dbReference type="AlphaFoldDB" id="A0A6A3PF46"/>
<reference evidence="2 3" key="1">
    <citation type="submission" date="2018-08" db="EMBL/GenBank/DDBJ databases">
        <title>Genomic investigation of the strawberry pathogen Phytophthora fragariae indicates pathogenicity is determined by transcriptional variation in three key races.</title>
        <authorList>
            <person name="Adams T.M."/>
            <person name="Armitage A.D."/>
            <person name="Sobczyk M.K."/>
            <person name="Bates H.J."/>
            <person name="Dunwell J.M."/>
            <person name="Nellist C.F."/>
            <person name="Harrison R.J."/>
        </authorList>
    </citation>
    <scope>NUCLEOTIDE SEQUENCE [LARGE SCALE GENOMIC DNA]</scope>
    <source>
        <strain evidence="2 3">NOV-5</strain>
    </source>
</reference>